<gene>
    <name evidence="2" type="ORF">F5984_25730</name>
</gene>
<comment type="caution">
    <text evidence="2">The sequence shown here is derived from an EMBL/GenBank/DDBJ whole genome shotgun (WGS) entry which is preliminary data.</text>
</comment>
<evidence type="ECO:0008006" key="4">
    <source>
        <dbReference type="Google" id="ProtNLM"/>
    </source>
</evidence>
<protein>
    <recommendedName>
        <fullName evidence="4">FUSC family protein</fullName>
    </recommendedName>
</protein>
<dbReference type="RefSeq" id="WP_152127173.1">
    <property type="nucleotide sequence ID" value="NZ_WELI01000020.1"/>
</dbReference>
<dbReference type="AlphaFoldDB" id="A0A7J5TS43"/>
<reference evidence="2 3" key="1">
    <citation type="submission" date="2019-10" db="EMBL/GenBank/DDBJ databases">
        <title>Rudanella paleaurantiibacter sp. nov., isolated from sludge.</title>
        <authorList>
            <person name="Xu S.Q."/>
        </authorList>
    </citation>
    <scope>NUCLEOTIDE SEQUENCE [LARGE SCALE GENOMIC DNA]</scope>
    <source>
        <strain evidence="2 3">HX-22-17</strain>
    </source>
</reference>
<name>A0A7J5TS43_9BACT</name>
<sequence>MDANTTYSRLTLEELTGEEARIKKQASFLTAMVGIAFGILIYAFAFYSIGFRHSALLILIALLAAGANKKGNDLKAIQAEISSRSSA</sequence>
<organism evidence="2 3">
    <name type="scientific">Rudanella paleaurantiibacter</name>
    <dbReference type="NCBI Taxonomy" id="2614655"/>
    <lineage>
        <taxon>Bacteria</taxon>
        <taxon>Pseudomonadati</taxon>
        <taxon>Bacteroidota</taxon>
        <taxon>Cytophagia</taxon>
        <taxon>Cytophagales</taxon>
        <taxon>Cytophagaceae</taxon>
        <taxon>Rudanella</taxon>
    </lineage>
</organism>
<accession>A0A7J5TS43</accession>
<evidence type="ECO:0000256" key="1">
    <source>
        <dbReference type="SAM" id="Phobius"/>
    </source>
</evidence>
<keyword evidence="3" id="KW-1185">Reference proteome</keyword>
<evidence type="ECO:0000313" key="2">
    <source>
        <dbReference type="EMBL" id="KAB7725724.1"/>
    </source>
</evidence>
<evidence type="ECO:0000313" key="3">
    <source>
        <dbReference type="Proteomes" id="UP000488299"/>
    </source>
</evidence>
<dbReference type="EMBL" id="WELI01000020">
    <property type="protein sequence ID" value="KAB7725724.1"/>
    <property type="molecule type" value="Genomic_DNA"/>
</dbReference>
<keyword evidence="1" id="KW-0472">Membrane</keyword>
<keyword evidence="1" id="KW-1133">Transmembrane helix</keyword>
<keyword evidence="1" id="KW-0812">Transmembrane</keyword>
<proteinExistence type="predicted"/>
<feature type="transmembrane region" description="Helical" evidence="1">
    <location>
        <begin position="26"/>
        <end position="45"/>
    </location>
</feature>
<dbReference type="Proteomes" id="UP000488299">
    <property type="component" value="Unassembled WGS sequence"/>
</dbReference>